<dbReference type="GO" id="GO:0003676">
    <property type="term" value="F:nucleic acid binding"/>
    <property type="evidence" value="ECO:0007669"/>
    <property type="project" value="InterPro"/>
</dbReference>
<dbReference type="InterPro" id="IPR012337">
    <property type="entry name" value="RNaseH-like_sf"/>
</dbReference>
<dbReference type="InterPro" id="IPR043128">
    <property type="entry name" value="Rev_trsase/Diguanyl_cyclase"/>
</dbReference>
<dbReference type="PANTHER" id="PTHR48475">
    <property type="entry name" value="RIBONUCLEASE H"/>
    <property type="match status" value="1"/>
</dbReference>
<dbReference type="GO" id="GO:0015074">
    <property type="term" value="P:DNA integration"/>
    <property type="evidence" value="ECO:0007669"/>
    <property type="project" value="InterPro"/>
</dbReference>
<dbReference type="InterPro" id="IPR041577">
    <property type="entry name" value="RT_RNaseH_2"/>
</dbReference>
<evidence type="ECO:0000259" key="1">
    <source>
        <dbReference type="PROSITE" id="PS50878"/>
    </source>
</evidence>
<dbReference type="InterPro" id="IPR043502">
    <property type="entry name" value="DNA/RNA_pol_sf"/>
</dbReference>
<accession>A0A1S3VNQ2</accession>
<dbReference type="OrthoDB" id="912942at2759"/>
<dbReference type="InterPro" id="IPR041588">
    <property type="entry name" value="Integrase_H2C2"/>
</dbReference>
<dbReference type="Gene3D" id="3.30.70.270">
    <property type="match status" value="2"/>
</dbReference>
<dbReference type="Gene3D" id="3.10.10.10">
    <property type="entry name" value="HIV Type 1 Reverse Transcriptase, subunit A, domain 1"/>
    <property type="match status" value="1"/>
</dbReference>
<dbReference type="Gene3D" id="1.10.340.70">
    <property type="match status" value="1"/>
</dbReference>
<keyword evidence="4" id="KW-1185">Reference proteome</keyword>
<feature type="domain" description="RNase H type-1" evidence="2">
    <location>
        <begin position="368"/>
        <end position="497"/>
    </location>
</feature>
<organism evidence="4 5">
    <name type="scientific">Vigna radiata var. radiata</name>
    <name type="common">Mung bean</name>
    <name type="synonym">Phaseolus aureus</name>
    <dbReference type="NCBI Taxonomy" id="3916"/>
    <lineage>
        <taxon>Eukaryota</taxon>
        <taxon>Viridiplantae</taxon>
        <taxon>Streptophyta</taxon>
        <taxon>Embryophyta</taxon>
        <taxon>Tracheophyta</taxon>
        <taxon>Spermatophyta</taxon>
        <taxon>Magnoliopsida</taxon>
        <taxon>eudicotyledons</taxon>
        <taxon>Gunneridae</taxon>
        <taxon>Pentapetalae</taxon>
        <taxon>rosids</taxon>
        <taxon>fabids</taxon>
        <taxon>Fabales</taxon>
        <taxon>Fabaceae</taxon>
        <taxon>Papilionoideae</taxon>
        <taxon>50 kb inversion clade</taxon>
        <taxon>NPAAA clade</taxon>
        <taxon>indigoferoid/millettioid clade</taxon>
        <taxon>Phaseoleae</taxon>
        <taxon>Vigna</taxon>
    </lineage>
</organism>
<dbReference type="InterPro" id="IPR000477">
    <property type="entry name" value="RT_dom"/>
</dbReference>
<dbReference type="InterPro" id="IPR002156">
    <property type="entry name" value="RNaseH_domain"/>
</dbReference>
<dbReference type="Proteomes" id="UP000087766">
    <property type="component" value="Chromosome 11"/>
</dbReference>
<dbReference type="Pfam" id="PF00078">
    <property type="entry name" value="RVT_1"/>
    <property type="match status" value="1"/>
</dbReference>
<reference evidence="5" key="2">
    <citation type="submission" date="2025-08" db="UniProtKB">
        <authorList>
            <consortium name="RefSeq"/>
        </authorList>
    </citation>
    <scope>IDENTIFICATION</scope>
    <source>
        <tissue evidence="5">Leaf</tissue>
    </source>
</reference>
<dbReference type="Pfam" id="PF00665">
    <property type="entry name" value="rve"/>
    <property type="match status" value="1"/>
</dbReference>
<dbReference type="PROSITE" id="PS50878">
    <property type="entry name" value="RT_POL"/>
    <property type="match status" value="1"/>
</dbReference>
<name>A0A1S3VNQ2_VIGRR</name>
<proteinExistence type="predicted"/>
<dbReference type="Pfam" id="PF13456">
    <property type="entry name" value="RVT_3"/>
    <property type="match status" value="1"/>
</dbReference>
<dbReference type="GeneID" id="106776865"/>
<dbReference type="SUPFAM" id="SSF53098">
    <property type="entry name" value="Ribonuclease H-like"/>
    <property type="match status" value="2"/>
</dbReference>
<dbReference type="PROSITE" id="PS50994">
    <property type="entry name" value="INTEGRASE"/>
    <property type="match status" value="1"/>
</dbReference>
<dbReference type="InterPro" id="IPR036397">
    <property type="entry name" value="RNaseH_sf"/>
</dbReference>
<dbReference type="InterPro" id="IPR001584">
    <property type="entry name" value="Integrase_cat-core"/>
</dbReference>
<dbReference type="Gene3D" id="3.30.420.10">
    <property type="entry name" value="Ribonuclease H-like superfamily/Ribonuclease H"/>
    <property type="match status" value="2"/>
</dbReference>
<dbReference type="RefSeq" id="XP_014519817.1">
    <property type="nucleotide sequence ID" value="XM_014664331.1"/>
</dbReference>
<evidence type="ECO:0000313" key="4">
    <source>
        <dbReference type="Proteomes" id="UP000087766"/>
    </source>
</evidence>
<gene>
    <name evidence="5" type="primary">LOC106776865</name>
</gene>
<dbReference type="KEGG" id="vra:106776865"/>
<dbReference type="CDD" id="cd01647">
    <property type="entry name" value="RT_LTR"/>
    <property type="match status" value="1"/>
</dbReference>
<sequence>MCVDFTDLNKACPKDNYPLPSIDRLVDGASGHAVLSFLDAYSGYNQIPMYVPDQEKTAFITEHANYCYEVMPFGLKNAGATYQRLMDKVFRDQIGRCMEVYVDDMVVKSSSHQQHLKDLAEVFQQLEKYDLRLNPLKCTFGVQAGKFLGFLLTDRGIEANPDKCRTILEMRSPTKLKEVQCLVGRLTALSRFIPKLSDHIKPIIKNMKQNLPRHWDDQCEAAFTTIKNILTSPPVMARPTEGSDLQLYLAASSHSVSAALIQESPVLKLIYFVSRTLQGAEERYSQVEKVALALITAARRLRPYFQSHQVVVRTNHPIAKILRKPDLAGRMVAWSIELSEFGLRFEPQGSVKGQHLADFAAELSPAIEPPTWTLSVDGSSDRKGGGAGVVLEGPDGLLVEQAISFNFQLSNNQAEYEALISGLLLAIELEIERLQCRMDSQLVVGHINGTFQVKDNHLLRYYHKVSDLITSFNSFSIAHVPRAQNSRADLLSKLTHSRNKSQLTSVIRTALDKPLLETCSVDLTTPRTDWRHEIIQLMTLQEQGGFVSASDAKRIARYTFVGDDLYRRGYTSPLLKCLSTDEGQYVIQELHHGICGTHSGKKSLRAKILRAGFYWPTIDRDCADFVRRCISCQAHGQDSRIPPSELMGIIPPWPFAQWGMDIAGPLPVGSGQRKYLLVAVDYFTKWIEAEALATITAKKVQSFIWHLICRFGIPQKIITDNGRQFIDRTLEDFLQGFGIKHVTSSVEHPQTNGQAEAANKVIIAELKKRLGQAKGLWVEELPEVLWAYRCTPHGATGETPFNLTYGTDAMLPVEVGEPSLRRHMQDMAINDQQLRVNLDTLPERREAALVKNAAQKRLITRRYNSKVKPRNFAEGDLVWRKRGDARKERTHGKLADKWEGPFRISDDLKNGAYRLEHLDGTNVPNTWNATHLKFYYS</sequence>
<feature type="domain" description="Reverse transcriptase" evidence="1">
    <location>
        <begin position="1"/>
        <end position="152"/>
    </location>
</feature>
<dbReference type="SUPFAM" id="SSF56672">
    <property type="entry name" value="DNA/RNA polymerases"/>
    <property type="match status" value="1"/>
</dbReference>
<dbReference type="Pfam" id="PF17921">
    <property type="entry name" value="Integrase_H2C2"/>
    <property type="match status" value="1"/>
</dbReference>
<dbReference type="STRING" id="3916.A0A1S3VNQ2"/>
<dbReference type="CDD" id="cd09279">
    <property type="entry name" value="RNase_HI_like"/>
    <property type="match status" value="1"/>
</dbReference>
<evidence type="ECO:0000259" key="3">
    <source>
        <dbReference type="PROSITE" id="PS50994"/>
    </source>
</evidence>
<dbReference type="AlphaFoldDB" id="A0A1S3VNQ2"/>
<evidence type="ECO:0000259" key="2">
    <source>
        <dbReference type="PROSITE" id="PS50879"/>
    </source>
</evidence>
<dbReference type="Pfam" id="PF17919">
    <property type="entry name" value="RT_RNaseH_2"/>
    <property type="match status" value="1"/>
</dbReference>
<evidence type="ECO:0000313" key="5">
    <source>
        <dbReference type="RefSeq" id="XP_014519817.1"/>
    </source>
</evidence>
<dbReference type="PROSITE" id="PS50879">
    <property type="entry name" value="RNASE_H_1"/>
    <property type="match status" value="1"/>
</dbReference>
<dbReference type="PANTHER" id="PTHR48475:SF2">
    <property type="entry name" value="RIBONUCLEASE H"/>
    <property type="match status" value="1"/>
</dbReference>
<feature type="domain" description="Integrase catalytic" evidence="3">
    <location>
        <begin position="650"/>
        <end position="808"/>
    </location>
</feature>
<protein>
    <submittedName>
        <fullName evidence="5">Uncharacterized protein LOC106776865</fullName>
    </submittedName>
</protein>
<dbReference type="GO" id="GO:0004523">
    <property type="term" value="F:RNA-DNA hybrid ribonuclease activity"/>
    <property type="evidence" value="ECO:0007669"/>
    <property type="project" value="InterPro"/>
</dbReference>
<reference evidence="4" key="1">
    <citation type="journal article" date="2014" name="Nat. Commun.">
        <title>Genome sequence of mungbean and insights into evolution within Vigna species.</title>
        <authorList>
            <person name="Kang Y.J."/>
            <person name="Kim S.K."/>
            <person name="Kim M.Y."/>
            <person name="Lestari P."/>
            <person name="Kim K.H."/>
            <person name="Ha B.K."/>
            <person name="Jun T.H."/>
            <person name="Hwang W.J."/>
            <person name="Lee T."/>
            <person name="Lee J."/>
            <person name="Shim S."/>
            <person name="Yoon M.Y."/>
            <person name="Jang Y.E."/>
            <person name="Han K.S."/>
            <person name="Taeprayoon P."/>
            <person name="Yoon N."/>
            <person name="Somta P."/>
            <person name="Tanya P."/>
            <person name="Kim K.S."/>
            <person name="Gwag J.G."/>
            <person name="Moon J.K."/>
            <person name="Lee Y.H."/>
            <person name="Park B.S."/>
            <person name="Bombarely A."/>
            <person name="Doyle J.J."/>
            <person name="Jackson S.A."/>
            <person name="Schafleitner R."/>
            <person name="Srinives P."/>
            <person name="Varshney R.K."/>
            <person name="Lee S.H."/>
        </authorList>
    </citation>
    <scope>NUCLEOTIDE SEQUENCE [LARGE SCALE GENOMIC DNA]</scope>
    <source>
        <strain evidence="4">cv. VC1973A</strain>
    </source>
</reference>